<organism evidence="1 2">
    <name type="scientific">Baekduia soli</name>
    <dbReference type="NCBI Taxonomy" id="496014"/>
    <lineage>
        <taxon>Bacteria</taxon>
        <taxon>Bacillati</taxon>
        <taxon>Actinomycetota</taxon>
        <taxon>Thermoleophilia</taxon>
        <taxon>Solirubrobacterales</taxon>
        <taxon>Baekduiaceae</taxon>
        <taxon>Baekduia</taxon>
    </lineage>
</organism>
<keyword evidence="2" id="KW-1185">Reference proteome</keyword>
<dbReference type="KEGG" id="bsol:FSW04_19395"/>
<dbReference type="InterPro" id="IPR019587">
    <property type="entry name" value="Polyketide_cyclase/dehydratase"/>
</dbReference>
<dbReference type="InterPro" id="IPR023393">
    <property type="entry name" value="START-like_dom_sf"/>
</dbReference>
<evidence type="ECO:0000313" key="1">
    <source>
        <dbReference type="EMBL" id="QEC49519.1"/>
    </source>
</evidence>
<dbReference type="SUPFAM" id="SSF55961">
    <property type="entry name" value="Bet v1-like"/>
    <property type="match status" value="1"/>
</dbReference>
<name>A0A5B8U8Q1_9ACTN</name>
<dbReference type="Proteomes" id="UP000321805">
    <property type="component" value="Chromosome"/>
</dbReference>
<sequence length="148" mass="15598">MHTFTTGRAETRSISIAAPPEAVLGVVADGGRLPEWAPAFARAARRDGDGWLVDGGAAEFRIRLRVARELGTVDILRPADPPSGAFLRVLPNEQGSELLFTLLFPGATPEEAVAGQMATVETELEAVRALSEAAAGAWGRLRSPRAPG</sequence>
<reference evidence="1 2" key="1">
    <citation type="journal article" date="2018" name="J. Microbiol.">
        <title>Baekduia soli gen. nov., sp. nov., a novel bacterium isolated from the soil of Baekdu Mountain and proposal of a novel family name, Baekduiaceae fam. nov.</title>
        <authorList>
            <person name="An D.S."/>
            <person name="Siddiqi M.Z."/>
            <person name="Kim K.H."/>
            <person name="Yu H.S."/>
            <person name="Im W.T."/>
        </authorList>
    </citation>
    <scope>NUCLEOTIDE SEQUENCE [LARGE SCALE GENOMIC DNA]</scope>
    <source>
        <strain evidence="1 2">BR7-21</strain>
    </source>
</reference>
<protein>
    <submittedName>
        <fullName evidence="1">SRPBCC family protein</fullName>
    </submittedName>
</protein>
<accession>A0A5B8U8Q1</accession>
<dbReference type="AlphaFoldDB" id="A0A5B8U8Q1"/>
<gene>
    <name evidence="1" type="ORF">FSW04_19395</name>
</gene>
<proteinExistence type="predicted"/>
<dbReference type="EMBL" id="CP042430">
    <property type="protein sequence ID" value="QEC49519.1"/>
    <property type="molecule type" value="Genomic_DNA"/>
</dbReference>
<dbReference type="OrthoDB" id="880456at2"/>
<dbReference type="Gene3D" id="3.30.530.20">
    <property type="match status" value="1"/>
</dbReference>
<dbReference type="RefSeq" id="WP_146921885.1">
    <property type="nucleotide sequence ID" value="NZ_CP042430.1"/>
</dbReference>
<dbReference type="Pfam" id="PF10604">
    <property type="entry name" value="Polyketide_cyc2"/>
    <property type="match status" value="1"/>
</dbReference>
<evidence type="ECO:0000313" key="2">
    <source>
        <dbReference type="Proteomes" id="UP000321805"/>
    </source>
</evidence>